<evidence type="ECO:0000313" key="2">
    <source>
        <dbReference type="Proteomes" id="UP000244910"/>
    </source>
</evidence>
<gene>
    <name evidence="1" type="ORF">B9W14_06410</name>
</gene>
<evidence type="ECO:0000313" key="1">
    <source>
        <dbReference type="EMBL" id="AWI04142.1"/>
    </source>
</evidence>
<protein>
    <submittedName>
        <fullName evidence="1">Uncharacterized protein</fullName>
    </submittedName>
</protein>
<dbReference type="EMBL" id="CP020953">
    <property type="protein sequence ID" value="AWI04142.1"/>
    <property type="molecule type" value="Genomic_DNA"/>
</dbReference>
<dbReference type="Proteomes" id="UP000244910">
    <property type="component" value="Chromosome"/>
</dbReference>
<dbReference type="RefSeq" id="WP_032077520.1">
    <property type="nucleotide sequence ID" value="NZ_CP020953.1"/>
</dbReference>
<dbReference type="AlphaFoldDB" id="A0A2U8DPW5"/>
<organism evidence="1 2">
    <name type="scientific">Clostridium drakei</name>
    <dbReference type="NCBI Taxonomy" id="332101"/>
    <lineage>
        <taxon>Bacteria</taxon>
        <taxon>Bacillati</taxon>
        <taxon>Bacillota</taxon>
        <taxon>Clostridia</taxon>
        <taxon>Eubacteriales</taxon>
        <taxon>Clostridiaceae</taxon>
        <taxon>Clostridium</taxon>
    </lineage>
</organism>
<name>A0A2U8DPW5_9CLOT</name>
<dbReference type="KEGG" id="cdrk:B9W14_06410"/>
<proteinExistence type="predicted"/>
<sequence>MADNLYYSEGSTSVKDIIKTLVNEITQKAIAAYKWTLVYPTDSSTITDHAIVSTHNLYCDRTFYTKFERSAATIPTSDQQKLINKYNNSKPLTDEQYKLMASYVESLDFGKINAFINGVTYYETTVFKKDSSSLNVDETTFIQLVRTIRNITDDYEVTLIYKYLNGIAMTQDEQNRYQTFKESHELTSNEAIDWTALKNNRKFYSDNIVIILLKEHLAPNLLSTSDQNSLASYRQSMELTNTEMLALSQLKAGMDNRNHIEITIGTAIQDVQVMENGQQITIKDLVEEECSLPARLAWYKNLDSNIGNWLPVQYWITQNVDSINLVLRGDPSADNYPYNNYLTSYAYIGALKPVADSAYTDDIYNFGVTTSSDIAPTLTRKYGPRTGTGVTDFCMVGNKVGMPYQPHYSGFYTSHAFMDKCNFEGSRWNLKKHQFSDVTLIHPIDMERGKLQNVLVGDVSSIYDTDRLSYKKDTDDEEMYRKFKISAPYWLLNNSANNLYCVAIRIPITTSE</sequence>
<reference evidence="2" key="1">
    <citation type="submission" date="2017-04" db="EMBL/GenBank/DDBJ databases">
        <authorList>
            <person name="Song Y."/>
            <person name="Cho B.-K."/>
        </authorList>
    </citation>
    <scope>NUCLEOTIDE SEQUENCE [LARGE SCALE GENOMIC DNA]</scope>
    <source>
        <strain evidence="2">SL1</strain>
    </source>
</reference>
<accession>A0A2U8DPW5</accession>
<dbReference type="OrthoDB" id="1878082at2"/>
<keyword evidence="2" id="KW-1185">Reference proteome</keyword>